<dbReference type="CDD" id="cd13120">
    <property type="entry name" value="BF2867_like_N"/>
    <property type="match status" value="1"/>
</dbReference>
<keyword evidence="1" id="KW-0732">Signal</keyword>
<dbReference type="InterPro" id="IPR025049">
    <property type="entry name" value="Mfa-like_1"/>
</dbReference>
<dbReference type="InterPro" id="IPR042278">
    <property type="entry name" value="Mfa-like_1_N"/>
</dbReference>
<evidence type="ECO:0000256" key="1">
    <source>
        <dbReference type="SAM" id="SignalP"/>
    </source>
</evidence>
<dbReference type="AlphaFoldDB" id="A0A6H0KTK3"/>
<dbReference type="KEGG" id="bfc:BacF7301_20420"/>
<dbReference type="Proteomes" id="UP000501780">
    <property type="component" value="Chromosome"/>
</dbReference>
<dbReference type="Gene3D" id="2.60.40.2620">
    <property type="entry name" value="Fimbrillin-like"/>
    <property type="match status" value="1"/>
</dbReference>
<name>A0A6H0KTK3_9BACE</name>
<keyword evidence="3" id="KW-1185">Reference proteome</keyword>
<evidence type="ECO:0008006" key="4">
    <source>
        <dbReference type="Google" id="ProtNLM"/>
    </source>
</evidence>
<dbReference type="Pfam" id="PF13149">
    <property type="entry name" value="Mfa_like_1"/>
    <property type="match status" value="1"/>
</dbReference>
<evidence type="ECO:0000313" key="3">
    <source>
        <dbReference type="Proteomes" id="UP000501780"/>
    </source>
</evidence>
<reference evidence="2 3" key="1">
    <citation type="submission" date="2020-03" db="EMBL/GenBank/DDBJ databases">
        <title>Genomic analysis of Bacteroides faecium CBA7301.</title>
        <authorList>
            <person name="Kim J."/>
            <person name="Roh S.W."/>
        </authorList>
    </citation>
    <scope>NUCLEOTIDE SEQUENCE [LARGE SCALE GENOMIC DNA]</scope>
    <source>
        <strain evidence="2 3">CBA7301</strain>
    </source>
</reference>
<organism evidence="2 3">
    <name type="scientific">Bacteroides faecium</name>
    <dbReference type="NCBI Taxonomy" id="2715212"/>
    <lineage>
        <taxon>Bacteria</taxon>
        <taxon>Pseudomonadati</taxon>
        <taxon>Bacteroidota</taxon>
        <taxon>Bacteroidia</taxon>
        <taxon>Bacteroidales</taxon>
        <taxon>Bacteroidaceae</taxon>
        <taxon>Bacteroides</taxon>
    </lineage>
</organism>
<feature type="chain" id="PRO_5026337649" description="Fimbrillin family protein" evidence="1">
    <location>
        <begin position="22"/>
        <end position="286"/>
    </location>
</feature>
<sequence>MKTFRYTFPIFLLLSSVAVLSGCSQDELLEEKTPIDTSRFITVTVNDNGYKDSNGTSTRTIENGYNTNFTVGDEIGLYAVKEKSLLPEIKNIRLIASDDGKGGITWLDENGQGPLYVYQATYFAYYPYQNLSPEYEPWTYSPDPNIFFDTILQDWELAIDQSNYNDYTHLDLMTAKSSVNPSPDSGRPQLSFSMKHCMALVVIDLPSDATNIKFSSFTPYHMSDGTYRYLMKTPTQFPSSYDKPISKQFIGSYTDNKGSTMEWNFTASGILANNYQVYTVDGGSSK</sequence>
<accession>A0A6H0KTK3</accession>
<dbReference type="Gene3D" id="2.60.40.3570">
    <property type="match status" value="1"/>
</dbReference>
<feature type="signal peptide" evidence="1">
    <location>
        <begin position="1"/>
        <end position="21"/>
    </location>
</feature>
<proteinExistence type="predicted"/>
<dbReference type="RefSeq" id="WP_167965739.1">
    <property type="nucleotide sequence ID" value="NZ_CP050831.1"/>
</dbReference>
<protein>
    <recommendedName>
        <fullName evidence="4">Fimbrillin family protein</fullName>
    </recommendedName>
</protein>
<dbReference type="EMBL" id="CP050831">
    <property type="protein sequence ID" value="QIU96371.1"/>
    <property type="molecule type" value="Genomic_DNA"/>
</dbReference>
<gene>
    <name evidence="2" type="ORF">BacF7301_20420</name>
</gene>
<dbReference type="PROSITE" id="PS51257">
    <property type="entry name" value="PROKAR_LIPOPROTEIN"/>
    <property type="match status" value="1"/>
</dbReference>
<evidence type="ECO:0000313" key="2">
    <source>
        <dbReference type="EMBL" id="QIU96371.1"/>
    </source>
</evidence>